<accession>A0A7X5XRM2</accession>
<dbReference type="RefSeq" id="WP_167920096.1">
    <property type="nucleotide sequence ID" value="NZ_JAATIT010000001.1"/>
</dbReference>
<protein>
    <recommendedName>
        <fullName evidence="4">Terminase small subunit</fullName>
    </recommendedName>
</protein>
<comment type="caution">
    <text evidence="2">The sequence shown here is derived from an EMBL/GenBank/DDBJ whole genome shotgun (WGS) entry which is preliminary data.</text>
</comment>
<name>A0A7X5XRM2_9SPHN</name>
<evidence type="ECO:0000256" key="1">
    <source>
        <dbReference type="SAM" id="MobiDB-lite"/>
    </source>
</evidence>
<evidence type="ECO:0000313" key="2">
    <source>
        <dbReference type="EMBL" id="NJB88971.1"/>
    </source>
</evidence>
<reference evidence="2 3" key="1">
    <citation type="submission" date="2020-03" db="EMBL/GenBank/DDBJ databases">
        <title>Genomic Encyclopedia of Type Strains, Phase IV (KMG-IV): sequencing the most valuable type-strain genomes for metagenomic binning, comparative biology and taxonomic classification.</title>
        <authorList>
            <person name="Goeker M."/>
        </authorList>
    </citation>
    <scope>NUCLEOTIDE SEQUENCE [LARGE SCALE GENOMIC DNA]</scope>
    <source>
        <strain evidence="2 3">DSM 25229</strain>
    </source>
</reference>
<organism evidence="2 3">
    <name type="scientific">Sphingopyxis italica</name>
    <dbReference type="NCBI Taxonomy" id="1129133"/>
    <lineage>
        <taxon>Bacteria</taxon>
        <taxon>Pseudomonadati</taxon>
        <taxon>Pseudomonadota</taxon>
        <taxon>Alphaproteobacteria</taxon>
        <taxon>Sphingomonadales</taxon>
        <taxon>Sphingomonadaceae</taxon>
        <taxon>Sphingopyxis</taxon>
    </lineage>
</organism>
<keyword evidence="3" id="KW-1185">Reference proteome</keyword>
<evidence type="ECO:0008006" key="4">
    <source>
        <dbReference type="Google" id="ProtNLM"/>
    </source>
</evidence>
<feature type="region of interest" description="Disordered" evidence="1">
    <location>
        <begin position="1"/>
        <end position="20"/>
    </location>
</feature>
<feature type="compositionally biased region" description="Basic and acidic residues" evidence="1">
    <location>
        <begin position="1"/>
        <end position="17"/>
    </location>
</feature>
<dbReference type="AlphaFoldDB" id="A0A7X5XRM2"/>
<dbReference type="Proteomes" id="UP000535078">
    <property type="component" value="Unassembled WGS sequence"/>
</dbReference>
<gene>
    <name evidence="2" type="ORF">GGR90_001123</name>
</gene>
<sequence>MKPEKIPARPAAPHDDAAPAPCHAPAAFAPAVLRARHDGWTPERQVGFIEALAESACVVQAAAAVGLSATAAYNLRRRPEAQAFRLAWDAALEMGVRRLADAALSRAVHGVARPVFYQGAQVGERRYYDERLTQFILRRRDPVRFGDWRDGREAVQHFDGPALILARLLSLAEDAAYMGEDRGTPAPPDPALLAAALGLDPRILRPEDADDDDDY</sequence>
<proteinExistence type="predicted"/>
<evidence type="ECO:0000313" key="3">
    <source>
        <dbReference type="Proteomes" id="UP000535078"/>
    </source>
</evidence>
<dbReference type="EMBL" id="JAATIT010000001">
    <property type="protein sequence ID" value="NJB88971.1"/>
    <property type="molecule type" value="Genomic_DNA"/>
</dbReference>